<dbReference type="Proteomes" id="UP001448207">
    <property type="component" value="Unassembled WGS sequence"/>
</dbReference>
<dbReference type="EMBL" id="JBCLYO010000001">
    <property type="protein sequence ID" value="KAL0096909.1"/>
    <property type="molecule type" value="Genomic_DNA"/>
</dbReference>
<organism evidence="1 2">
    <name type="scientific">Phycomyces blakesleeanus</name>
    <dbReference type="NCBI Taxonomy" id="4837"/>
    <lineage>
        <taxon>Eukaryota</taxon>
        <taxon>Fungi</taxon>
        <taxon>Fungi incertae sedis</taxon>
        <taxon>Mucoromycota</taxon>
        <taxon>Mucoromycotina</taxon>
        <taxon>Mucoromycetes</taxon>
        <taxon>Mucorales</taxon>
        <taxon>Phycomycetaceae</taxon>
        <taxon>Phycomyces</taxon>
    </lineage>
</organism>
<gene>
    <name evidence="1" type="ORF">J3Q64DRAFT_1609307</name>
</gene>
<evidence type="ECO:0000313" key="1">
    <source>
        <dbReference type="EMBL" id="KAL0096909.1"/>
    </source>
</evidence>
<comment type="caution">
    <text evidence="1">The sequence shown here is derived from an EMBL/GenBank/DDBJ whole genome shotgun (WGS) entry which is preliminary data.</text>
</comment>
<feature type="non-terminal residue" evidence="1">
    <location>
        <position position="75"/>
    </location>
</feature>
<accession>A0ABR3BDI6</accession>
<name>A0ABR3BDI6_PHYBL</name>
<sequence>TNSVPIEKGKARPDAVISEKPYLEFTTSIGFGEAKVKKRSGTRYSLCIATLRLITFCKNAIDVNKLDGAIALQIH</sequence>
<keyword evidence="2" id="KW-1185">Reference proteome</keyword>
<feature type="non-terminal residue" evidence="1">
    <location>
        <position position="1"/>
    </location>
</feature>
<protein>
    <submittedName>
        <fullName evidence="1">Uncharacterized protein</fullName>
    </submittedName>
</protein>
<proteinExistence type="predicted"/>
<reference evidence="1 2" key="1">
    <citation type="submission" date="2024-04" db="EMBL/GenBank/DDBJ databases">
        <title>Symmetric and asymmetric DNA N6-adenine methylation regulates different biological responses in Mucorales.</title>
        <authorList>
            <consortium name="Lawrence Berkeley National Laboratory"/>
            <person name="Lax C."/>
            <person name="Mondo S.J."/>
            <person name="Osorio-Concepcion M."/>
            <person name="Muszewska A."/>
            <person name="Corrochano-Luque M."/>
            <person name="Gutierrez G."/>
            <person name="Riley R."/>
            <person name="Lipzen A."/>
            <person name="Guo J."/>
            <person name="Hundley H."/>
            <person name="Amirebrahimi M."/>
            <person name="Ng V."/>
            <person name="Lorenzo-Gutierrez D."/>
            <person name="Binder U."/>
            <person name="Yang J."/>
            <person name="Song Y."/>
            <person name="Canovas D."/>
            <person name="Navarro E."/>
            <person name="Freitag M."/>
            <person name="Gabaldon T."/>
            <person name="Grigoriev I.V."/>
            <person name="Corrochano L.M."/>
            <person name="Nicolas F.E."/>
            <person name="Garre V."/>
        </authorList>
    </citation>
    <scope>NUCLEOTIDE SEQUENCE [LARGE SCALE GENOMIC DNA]</scope>
    <source>
        <strain evidence="1 2">L51</strain>
    </source>
</reference>
<evidence type="ECO:0000313" key="2">
    <source>
        <dbReference type="Proteomes" id="UP001448207"/>
    </source>
</evidence>